<feature type="transmembrane region" description="Helical" evidence="1">
    <location>
        <begin position="31"/>
        <end position="56"/>
    </location>
</feature>
<evidence type="ECO:0000256" key="1">
    <source>
        <dbReference type="SAM" id="Phobius"/>
    </source>
</evidence>
<protein>
    <submittedName>
        <fullName evidence="2">Uncharacterized protein</fullName>
    </submittedName>
</protein>
<proteinExistence type="predicted"/>
<keyword evidence="1" id="KW-1133">Transmembrane helix</keyword>
<organism evidence="2">
    <name type="scientific">Anguilla anguilla</name>
    <name type="common">European freshwater eel</name>
    <name type="synonym">Muraena anguilla</name>
    <dbReference type="NCBI Taxonomy" id="7936"/>
    <lineage>
        <taxon>Eukaryota</taxon>
        <taxon>Metazoa</taxon>
        <taxon>Chordata</taxon>
        <taxon>Craniata</taxon>
        <taxon>Vertebrata</taxon>
        <taxon>Euteleostomi</taxon>
        <taxon>Actinopterygii</taxon>
        <taxon>Neopterygii</taxon>
        <taxon>Teleostei</taxon>
        <taxon>Anguilliformes</taxon>
        <taxon>Anguillidae</taxon>
        <taxon>Anguilla</taxon>
    </lineage>
</organism>
<evidence type="ECO:0000313" key="2">
    <source>
        <dbReference type="EMBL" id="JAH97916.1"/>
    </source>
</evidence>
<keyword evidence="1" id="KW-0472">Membrane</keyword>
<dbReference type="AlphaFoldDB" id="A0A0E9X647"/>
<sequence length="60" mass="7147">MHAHTHAHTMEGLDTHTQRLIHTEGRTTRHILIFLIYSLHHFSVLLFFLHIVQFFLRNGC</sequence>
<name>A0A0E9X647_ANGAN</name>
<reference evidence="2" key="2">
    <citation type="journal article" date="2015" name="Fish Shellfish Immunol.">
        <title>Early steps in the European eel (Anguilla anguilla)-Vibrio vulnificus interaction in the gills: Role of the RtxA13 toxin.</title>
        <authorList>
            <person name="Callol A."/>
            <person name="Pajuelo D."/>
            <person name="Ebbesson L."/>
            <person name="Teles M."/>
            <person name="MacKenzie S."/>
            <person name="Amaro C."/>
        </authorList>
    </citation>
    <scope>NUCLEOTIDE SEQUENCE</scope>
</reference>
<dbReference type="EMBL" id="GBXM01010661">
    <property type="protein sequence ID" value="JAH97916.1"/>
    <property type="molecule type" value="Transcribed_RNA"/>
</dbReference>
<accession>A0A0E9X647</accession>
<keyword evidence="1" id="KW-0812">Transmembrane</keyword>
<reference evidence="2" key="1">
    <citation type="submission" date="2014-11" db="EMBL/GenBank/DDBJ databases">
        <authorList>
            <person name="Amaro Gonzalez C."/>
        </authorList>
    </citation>
    <scope>NUCLEOTIDE SEQUENCE</scope>
</reference>